<dbReference type="OrthoDB" id="9784719at2"/>
<evidence type="ECO:0000313" key="5">
    <source>
        <dbReference type="Proteomes" id="UP000186559"/>
    </source>
</evidence>
<dbReference type="PROSITE" id="PS50110">
    <property type="entry name" value="RESPONSE_REGULATORY"/>
    <property type="match status" value="1"/>
</dbReference>
<organism evidence="4 5">
    <name type="scientific">Salipiger profundus</name>
    <dbReference type="NCBI Taxonomy" id="1229727"/>
    <lineage>
        <taxon>Bacteria</taxon>
        <taxon>Pseudomonadati</taxon>
        <taxon>Pseudomonadota</taxon>
        <taxon>Alphaproteobacteria</taxon>
        <taxon>Rhodobacterales</taxon>
        <taxon>Roseobacteraceae</taxon>
        <taxon>Salipiger</taxon>
    </lineage>
</organism>
<evidence type="ECO:0000259" key="3">
    <source>
        <dbReference type="PROSITE" id="PS50110"/>
    </source>
</evidence>
<dbReference type="SMART" id="SM00448">
    <property type="entry name" value="REC"/>
    <property type="match status" value="1"/>
</dbReference>
<dbReference type="Gene3D" id="3.40.50.2300">
    <property type="match status" value="1"/>
</dbReference>
<gene>
    <name evidence="4" type="ORF">Ga0080559_TMP3036</name>
</gene>
<dbReference type="InterPro" id="IPR001789">
    <property type="entry name" value="Sig_transdc_resp-reg_receiver"/>
</dbReference>
<accession>A0A1U7D6U4</accession>
<evidence type="ECO:0000256" key="1">
    <source>
        <dbReference type="ARBA" id="ARBA00022553"/>
    </source>
</evidence>
<dbReference type="RefSeq" id="WP_017468089.1">
    <property type="nucleotide sequence ID" value="NZ_BMEW01000007.1"/>
</dbReference>
<keyword evidence="5" id="KW-1185">Reference proteome</keyword>
<keyword evidence="1 2" id="KW-0597">Phosphoprotein</keyword>
<evidence type="ECO:0000313" key="4">
    <source>
        <dbReference type="EMBL" id="APX23832.1"/>
    </source>
</evidence>
<dbReference type="STRING" id="1229727.Ga0080559_TMP3036"/>
<dbReference type="Proteomes" id="UP000186559">
    <property type="component" value="Chromosome"/>
</dbReference>
<sequence length="117" mass="12566">MPNTVPKILIVEDEPFIRMDLACSLADMGVDVLEAPEAATALQMLDGAPDLHGLVTDIDMPGEMNGLALAREVRGRLETCRIVIMSGRSIPDAAEMPEGSVFLEKPFRATDLASALE</sequence>
<reference evidence="4 5" key="1">
    <citation type="submission" date="2016-03" db="EMBL/GenBank/DDBJ databases">
        <title>Deep-sea bacteria in the southern Pacific.</title>
        <authorList>
            <person name="Tang K."/>
        </authorList>
    </citation>
    <scope>NUCLEOTIDE SEQUENCE [LARGE SCALE GENOMIC DNA]</scope>
    <source>
        <strain evidence="4 5">JLT2016</strain>
    </source>
</reference>
<dbReference type="EMBL" id="CP014796">
    <property type="protein sequence ID" value="APX23832.1"/>
    <property type="molecule type" value="Genomic_DNA"/>
</dbReference>
<dbReference type="PANTHER" id="PTHR44591">
    <property type="entry name" value="STRESS RESPONSE REGULATOR PROTEIN 1"/>
    <property type="match status" value="1"/>
</dbReference>
<dbReference type="InterPro" id="IPR011006">
    <property type="entry name" value="CheY-like_superfamily"/>
</dbReference>
<dbReference type="Pfam" id="PF00072">
    <property type="entry name" value="Response_reg"/>
    <property type="match status" value="1"/>
</dbReference>
<proteinExistence type="predicted"/>
<dbReference type="SUPFAM" id="SSF52172">
    <property type="entry name" value="CheY-like"/>
    <property type="match status" value="1"/>
</dbReference>
<dbReference type="GO" id="GO:0000160">
    <property type="term" value="P:phosphorelay signal transduction system"/>
    <property type="evidence" value="ECO:0007669"/>
    <property type="project" value="InterPro"/>
</dbReference>
<feature type="modified residue" description="4-aspartylphosphate" evidence="2">
    <location>
        <position position="57"/>
    </location>
</feature>
<dbReference type="PANTHER" id="PTHR44591:SF21">
    <property type="entry name" value="TWO-COMPONENT RESPONSE REGULATOR"/>
    <property type="match status" value="1"/>
</dbReference>
<dbReference type="InterPro" id="IPR050595">
    <property type="entry name" value="Bact_response_regulator"/>
</dbReference>
<dbReference type="KEGG" id="tpro:Ga0080559_TMP3036"/>
<name>A0A1U7D6U4_9RHOB</name>
<evidence type="ECO:0000256" key="2">
    <source>
        <dbReference type="PROSITE-ProRule" id="PRU00169"/>
    </source>
</evidence>
<feature type="domain" description="Response regulatory" evidence="3">
    <location>
        <begin position="7"/>
        <end position="117"/>
    </location>
</feature>
<dbReference type="AlphaFoldDB" id="A0A1U7D6U4"/>
<protein>
    <submittedName>
        <fullName evidence="4">Response regulator receiver domain protein</fullName>
    </submittedName>
</protein>